<feature type="region of interest" description="Disordered" evidence="1">
    <location>
        <begin position="1"/>
        <end position="56"/>
    </location>
</feature>
<organism evidence="2 3">
    <name type="scientific">Phyllotreta striolata</name>
    <name type="common">Striped flea beetle</name>
    <name type="synonym">Crioceris striolata</name>
    <dbReference type="NCBI Taxonomy" id="444603"/>
    <lineage>
        <taxon>Eukaryota</taxon>
        <taxon>Metazoa</taxon>
        <taxon>Ecdysozoa</taxon>
        <taxon>Arthropoda</taxon>
        <taxon>Hexapoda</taxon>
        <taxon>Insecta</taxon>
        <taxon>Pterygota</taxon>
        <taxon>Neoptera</taxon>
        <taxon>Endopterygota</taxon>
        <taxon>Coleoptera</taxon>
        <taxon>Polyphaga</taxon>
        <taxon>Cucujiformia</taxon>
        <taxon>Chrysomeloidea</taxon>
        <taxon>Chrysomelidae</taxon>
        <taxon>Galerucinae</taxon>
        <taxon>Alticini</taxon>
        <taxon>Phyllotreta</taxon>
    </lineage>
</organism>
<protein>
    <submittedName>
        <fullName evidence="2">Uncharacterized protein</fullName>
    </submittedName>
</protein>
<evidence type="ECO:0000313" key="3">
    <source>
        <dbReference type="Proteomes" id="UP001153712"/>
    </source>
</evidence>
<feature type="compositionally biased region" description="Basic residues" evidence="1">
    <location>
        <begin position="233"/>
        <end position="268"/>
    </location>
</feature>
<keyword evidence="3" id="KW-1185">Reference proteome</keyword>
<feature type="compositionally biased region" description="Basic and acidic residues" evidence="1">
    <location>
        <begin position="79"/>
        <end position="168"/>
    </location>
</feature>
<feature type="compositionally biased region" description="Basic residues" evidence="1">
    <location>
        <begin position="339"/>
        <end position="354"/>
    </location>
</feature>
<gene>
    <name evidence="2" type="ORF">PHYEVI_LOCUS9507</name>
</gene>
<feature type="compositionally biased region" description="Gly residues" evidence="1">
    <location>
        <begin position="714"/>
        <end position="728"/>
    </location>
</feature>
<feature type="compositionally biased region" description="Basic and acidic residues" evidence="1">
    <location>
        <begin position="324"/>
        <end position="338"/>
    </location>
</feature>
<feature type="compositionally biased region" description="Polar residues" evidence="1">
    <location>
        <begin position="190"/>
        <end position="200"/>
    </location>
</feature>
<name>A0A9N9XRI3_PHYSR</name>
<feature type="region of interest" description="Disordered" evidence="1">
    <location>
        <begin position="685"/>
        <end position="747"/>
    </location>
</feature>
<proteinExistence type="predicted"/>
<evidence type="ECO:0000256" key="1">
    <source>
        <dbReference type="SAM" id="MobiDB-lite"/>
    </source>
</evidence>
<dbReference type="EMBL" id="OU900099">
    <property type="protein sequence ID" value="CAG9863208.1"/>
    <property type="molecule type" value="Genomic_DNA"/>
</dbReference>
<feature type="compositionally biased region" description="Acidic residues" evidence="1">
    <location>
        <begin position="45"/>
        <end position="56"/>
    </location>
</feature>
<accession>A0A9N9XRI3</accession>
<feature type="compositionally biased region" description="Basic and acidic residues" evidence="1">
    <location>
        <begin position="269"/>
        <end position="313"/>
    </location>
</feature>
<feature type="compositionally biased region" description="Basic and acidic residues" evidence="1">
    <location>
        <begin position="7"/>
        <end position="28"/>
    </location>
</feature>
<dbReference type="Proteomes" id="UP001153712">
    <property type="component" value="Chromosome 6"/>
</dbReference>
<feature type="compositionally biased region" description="Low complexity" evidence="1">
    <location>
        <begin position="220"/>
        <end position="229"/>
    </location>
</feature>
<dbReference type="OrthoDB" id="419694at2759"/>
<sequence>METDGLEENKNPKEADKATNDTKDRLDKAVINNSSTKNRTVEVVDHEEDDVPGDFFDDFLKEDFMAGLDIVDEDESEEKGDNAEASGKKSKDKESAKSSDLRRMLNNKEKRISETDLRNVLKGKDSQKAKPPEMLRRDPNKTRRDIERDKVKCERDKEKKIISEKLKLVETGLVPPGMEMETDLEEIKIQKQTMQSNNGDPTAKNDHRSSSTKNKRSTSSKKIGSTSESSPKRSSRRLSRSPKRRAISPLRIRRSPIRRSPFRRRSRTRSRERPSRSSRERHIIRSLEKSLDRSISRSKERSPRRGVDRSKERSPRRRSPLTLRLDDRKRSRSRDKYKYSPRRRRSRSVTPRRRRDFDRKKKSFLEEIAEKLNETRPAVYQPVMQPYAMPHNMVPNAIPGPVPAPMPVPNPMMNQFHPQQQQFDLYDQSFFIGTSVPQISPVTPAICHTPVVDNKTNLQPMLVPEPKTQEDFTKLFQDKKITLTEFLSMTAKPEVYSTSTEQMKEKIKVISRCQDAIKYLESSEKKLYGPLIVRKSSAPKPSPNKHKSPLLRTAELRLPFTEIPKSGEDHRADFTGYIDGLLRHLGLADDDDVVIVEEDAPPAPSISSARRRPDVASKWAQTEAPRCQECERRKNTKRRSVGTQCGADGVSFSVGTQVSDDDFGDALPRSRSLAALTPAQLLARSGVSQGGRSVEDDDVDLMFPQKTRPPGSYQMGGGQFQQMWGGGRMRQQPPPSRDAGRFFNNLY</sequence>
<reference evidence="2" key="1">
    <citation type="submission" date="2022-01" db="EMBL/GenBank/DDBJ databases">
        <authorList>
            <person name="King R."/>
        </authorList>
    </citation>
    <scope>NUCLEOTIDE SEQUENCE</scope>
</reference>
<feature type="region of interest" description="Disordered" evidence="1">
    <location>
        <begin position="68"/>
        <end position="358"/>
    </location>
</feature>
<dbReference type="AlphaFoldDB" id="A0A9N9XRI3"/>
<evidence type="ECO:0000313" key="2">
    <source>
        <dbReference type="EMBL" id="CAG9863208.1"/>
    </source>
</evidence>